<dbReference type="GO" id="GO:0004642">
    <property type="term" value="F:phosphoribosylformylglycinamidine synthase activity"/>
    <property type="evidence" value="ECO:0007669"/>
    <property type="project" value="UniProtKB-UniRule"/>
</dbReference>
<evidence type="ECO:0000313" key="8">
    <source>
        <dbReference type="Proteomes" id="UP000269352"/>
    </source>
</evidence>
<dbReference type="InterPro" id="IPR003850">
    <property type="entry name" value="PurS"/>
</dbReference>
<name>A0A388TCW2_TERA1</name>
<keyword evidence="4 6" id="KW-0658">Purine biosynthesis</keyword>
<evidence type="ECO:0000256" key="6">
    <source>
        <dbReference type="HAMAP-Rule" id="MF_01926"/>
    </source>
</evidence>
<evidence type="ECO:0000256" key="5">
    <source>
        <dbReference type="ARBA" id="ARBA00022840"/>
    </source>
</evidence>
<dbReference type="EMBL" id="BGZN01000037">
    <property type="protein sequence ID" value="GBR74274.1"/>
    <property type="molecule type" value="Genomic_DNA"/>
</dbReference>
<proteinExistence type="inferred from homology"/>
<evidence type="ECO:0000256" key="1">
    <source>
        <dbReference type="ARBA" id="ARBA00022490"/>
    </source>
</evidence>
<keyword evidence="1 6" id="KW-0963">Cytoplasm</keyword>
<keyword evidence="2 6" id="KW-0436">Ligase</keyword>
<gene>
    <name evidence="6 7" type="primary">purS</name>
    <name evidence="7" type="ORF">NO1_1481</name>
</gene>
<dbReference type="SUPFAM" id="SSF82697">
    <property type="entry name" value="PurS-like"/>
    <property type="match status" value="1"/>
</dbReference>
<sequence>MQYQVKMYVSYKDGILDPVGKTTASALNSLGYVNIGEVAVGKYITFTLDAPSEEKARAQIKDMADKLLTNPVIEKYRFELEV</sequence>
<dbReference type="NCBIfam" id="TIGR00302">
    <property type="entry name" value="phosphoribosylformylglycinamidine synthase subunit PurS"/>
    <property type="match status" value="1"/>
</dbReference>
<evidence type="ECO:0000313" key="7">
    <source>
        <dbReference type="EMBL" id="GBR74274.1"/>
    </source>
</evidence>
<evidence type="ECO:0000256" key="2">
    <source>
        <dbReference type="ARBA" id="ARBA00022598"/>
    </source>
</evidence>
<dbReference type="InterPro" id="IPR036604">
    <property type="entry name" value="PurS-like_sf"/>
</dbReference>
<dbReference type="Pfam" id="PF02700">
    <property type="entry name" value="PurS"/>
    <property type="match status" value="1"/>
</dbReference>
<comment type="caution">
    <text evidence="7">The sequence shown here is derived from an EMBL/GenBank/DDBJ whole genome shotgun (WGS) entry which is preliminary data.</text>
</comment>
<keyword evidence="3 6" id="KW-0547">Nucleotide-binding</keyword>
<comment type="pathway">
    <text evidence="6">Purine metabolism; IMP biosynthesis via de novo pathway; 5-amino-1-(5-phospho-D-ribosyl)imidazole from N(2)-formyl-N(1)-(5-phospho-D-ribosyl)glycinamide: step 1/2.</text>
</comment>
<dbReference type="Gene3D" id="3.30.1280.10">
    <property type="entry name" value="Phosphoribosylformylglycinamidine synthase subunit PurS"/>
    <property type="match status" value="1"/>
</dbReference>
<dbReference type="NCBIfam" id="NF004630">
    <property type="entry name" value="PRK05974.1"/>
    <property type="match status" value="1"/>
</dbReference>
<dbReference type="PANTHER" id="PTHR34696:SF1">
    <property type="entry name" value="PHOSPHORIBOSYLFORMYLGLYCINAMIDINE SYNTHASE SUBUNIT PURS"/>
    <property type="match status" value="1"/>
</dbReference>
<dbReference type="GO" id="GO:0006189">
    <property type="term" value="P:'de novo' IMP biosynthetic process"/>
    <property type="evidence" value="ECO:0007669"/>
    <property type="project" value="UniProtKB-UniRule"/>
</dbReference>
<comment type="subunit">
    <text evidence="6">Part of the FGAM synthase complex composed of 1 PurL, 1 PurQ and 2 PurS subunits.</text>
</comment>
<dbReference type="GO" id="GO:0005737">
    <property type="term" value="C:cytoplasm"/>
    <property type="evidence" value="ECO:0007669"/>
    <property type="project" value="UniProtKB-SubCell"/>
</dbReference>
<dbReference type="PANTHER" id="PTHR34696">
    <property type="entry name" value="PHOSPHORIBOSYLFORMYLGLYCINAMIDINE SYNTHASE SUBUNIT PURS"/>
    <property type="match status" value="1"/>
</dbReference>
<dbReference type="UniPathway" id="UPA00074">
    <property type="reaction ID" value="UER00128"/>
</dbReference>
<organism evidence="7 8">
    <name type="scientific">Termititenax aidoneus</name>
    <dbReference type="NCBI Taxonomy" id="2218524"/>
    <lineage>
        <taxon>Bacteria</taxon>
        <taxon>Bacillati</taxon>
        <taxon>Candidatus Margulisiibacteriota</taxon>
        <taxon>Candidatus Termititenacia</taxon>
        <taxon>Candidatus Termititenacales</taxon>
        <taxon>Candidatus Termititenacaceae</taxon>
        <taxon>Candidatus Termititenax</taxon>
    </lineage>
</organism>
<dbReference type="AlphaFoldDB" id="A0A388TCW2"/>
<dbReference type="Proteomes" id="UP000269352">
    <property type="component" value="Unassembled WGS sequence"/>
</dbReference>
<protein>
    <recommendedName>
        <fullName evidence="6">Phosphoribosylformylglycinamidine synthase subunit PurS</fullName>
        <shortName evidence="6">FGAM synthase</shortName>
        <ecNumber evidence="6">6.3.5.3</ecNumber>
    </recommendedName>
    <alternativeName>
        <fullName evidence="6">Formylglycinamide ribonucleotide amidotransferase subunit III</fullName>
        <shortName evidence="6">FGAR amidotransferase III</shortName>
        <shortName evidence="6">FGAR-AT III</shortName>
    </alternativeName>
    <alternativeName>
        <fullName evidence="6">Phosphoribosylformylglycinamidine synthase subunit III</fullName>
    </alternativeName>
</protein>
<dbReference type="GO" id="GO:0005524">
    <property type="term" value="F:ATP binding"/>
    <property type="evidence" value="ECO:0007669"/>
    <property type="project" value="UniProtKB-UniRule"/>
</dbReference>
<keyword evidence="8" id="KW-1185">Reference proteome</keyword>
<keyword evidence="5 6" id="KW-0067">ATP-binding</keyword>
<dbReference type="HAMAP" id="MF_01926">
    <property type="entry name" value="PurS"/>
    <property type="match status" value="1"/>
</dbReference>
<comment type="catalytic activity">
    <reaction evidence="6">
        <text>N(2)-formyl-N(1)-(5-phospho-beta-D-ribosyl)glycinamide + L-glutamine + ATP + H2O = 2-formamido-N(1)-(5-O-phospho-beta-D-ribosyl)acetamidine + L-glutamate + ADP + phosphate + H(+)</text>
        <dbReference type="Rhea" id="RHEA:17129"/>
        <dbReference type="ChEBI" id="CHEBI:15377"/>
        <dbReference type="ChEBI" id="CHEBI:15378"/>
        <dbReference type="ChEBI" id="CHEBI:29985"/>
        <dbReference type="ChEBI" id="CHEBI:30616"/>
        <dbReference type="ChEBI" id="CHEBI:43474"/>
        <dbReference type="ChEBI" id="CHEBI:58359"/>
        <dbReference type="ChEBI" id="CHEBI:147286"/>
        <dbReference type="ChEBI" id="CHEBI:147287"/>
        <dbReference type="ChEBI" id="CHEBI:456216"/>
        <dbReference type="EC" id="6.3.5.3"/>
    </reaction>
</comment>
<comment type="function">
    <text evidence="6">Part of the phosphoribosylformylglycinamidine synthase complex involved in the purines biosynthetic pathway. Catalyzes the ATP-dependent conversion of formylglycinamide ribonucleotide (FGAR) and glutamine to yield formylglycinamidine ribonucleotide (FGAM) and glutamate. The FGAM synthase complex is composed of three subunits. PurQ produces an ammonia molecule by converting glutamine to glutamate. PurL transfers the ammonia molecule to FGAR to form FGAM in an ATP-dependent manner. PurS interacts with PurQ and PurL and is thought to assist in the transfer of the ammonia molecule from PurQ to PurL.</text>
</comment>
<reference evidence="7 8" key="1">
    <citation type="journal article" date="2019" name="ISME J.">
        <title>Genome analyses of uncultured TG2/ZB3 bacteria in 'Margulisbacteria' specifically attached to ectosymbiotic spirochetes of protists in the termite gut.</title>
        <authorList>
            <person name="Utami Y.D."/>
            <person name="Kuwahara H."/>
            <person name="Igai K."/>
            <person name="Murakami T."/>
            <person name="Sugaya K."/>
            <person name="Morikawa T."/>
            <person name="Nagura Y."/>
            <person name="Yuki M."/>
            <person name="Deevong P."/>
            <person name="Inoue T."/>
            <person name="Kihara K."/>
            <person name="Lo N."/>
            <person name="Yamada A."/>
            <person name="Ohkuma M."/>
            <person name="Hongoh Y."/>
        </authorList>
    </citation>
    <scope>NUCLEOTIDE SEQUENCE [LARGE SCALE GENOMIC DNA]</scope>
    <source>
        <strain evidence="7">NkOx7-01</strain>
    </source>
</reference>
<evidence type="ECO:0000256" key="3">
    <source>
        <dbReference type="ARBA" id="ARBA00022741"/>
    </source>
</evidence>
<dbReference type="EC" id="6.3.5.3" evidence="6"/>
<comment type="subcellular location">
    <subcellularLocation>
        <location evidence="6">Cytoplasm</location>
    </subcellularLocation>
</comment>
<evidence type="ECO:0000256" key="4">
    <source>
        <dbReference type="ARBA" id="ARBA00022755"/>
    </source>
</evidence>
<comment type="similarity">
    <text evidence="6">Belongs to the PurS family.</text>
</comment>
<accession>A0A388TCW2</accession>